<protein>
    <submittedName>
        <fullName evidence="1">Uncharacterized protein</fullName>
    </submittedName>
</protein>
<keyword evidence="2" id="KW-1185">Reference proteome</keyword>
<dbReference type="EMBL" id="CP023693">
    <property type="protein sequence ID" value="QEV30921.1"/>
    <property type="molecule type" value="Genomic_DNA"/>
</dbReference>
<name>A0ABX6B9N4_9ACTN</name>
<reference evidence="1 2" key="1">
    <citation type="submission" date="2017-09" db="EMBL/GenBank/DDBJ databases">
        <authorList>
            <person name="Lee N."/>
            <person name="Cho B.-K."/>
        </authorList>
    </citation>
    <scope>NUCLEOTIDE SEQUENCE [LARGE SCALE GENOMIC DNA]</scope>
    <source>
        <strain evidence="1 2">ATCC 19740</strain>
    </source>
</reference>
<dbReference type="GeneID" id="95452346"/>
<gene>
    <name evidence="1" type="ORF">CP977_00860</name>
</gene>
<proteinExistence type="predicted"/>
<accession>A0ABX6B9N4</accession>
<evidence type="ECO:0000313" key="2">
    <source>
        <dbReference type="Proteomes" id="UP000326029"/>
    </source>
</evidence>
<organism evidence="1 2">
    <name type="scientific">Streptomyces cinereoruber</name>
    <dbReference type="NCBI Taxonomy" id="67260"/>
    <lineage>
        <taxon>Bacteria</taxon>
        <taxon>Bacillati</taxon>
        <taxon>Actinomycetota</taxon>
        <taxon>Actinomycetes</taxon>
        <taxon>Kitasatosporales</taxon>
        <taxon>Streptomycetaceae</taxon>
        <taxon>Streptomyces</taxon>
    </lineage>
</organism>
<sequence length="223" mass="25676">METAGPRRASRWQNAVRLLLLIATAAEPVPMDARAPADAVGWVRTQVLLQKLDFWVRCPDFLAWELLTEFEAYPDDPALWRLAQDILSSDEPDVRRYPMLRHRFGAFEQMDEALGMLIERSMVAKRHTPRGDQVGQHDYYLRERGREVADTIVREEPHLHWYVDRTRTVVGLVKGLGPSAVKSRQYLQRDYADTPIGSYIASIADQARERLEQLRPPGAVRSR</sequence>
<evidence type="ECO:0000313" key="1">
    <source>
        <dbReference type="EMBL" id="QEV30921.1"/>
    </source>
</evidence>
<dbReference type="RefSeq" id="WP_152369415.1">
    <property type="nucleotide sequence ID" value="NZ_CP023693.1"/>
</dbReference>
<dbReference type="Proteomes" id="UP000326029">
    <property type="component" value="Chromosome"/>
</dbReference>